<reference evidence="1 2" key="1">
    <citation type="submission" date="2016-10" db="EMBL/GenBank/DDBJ databases">
        <title>Genome sequence of the ascomycete fungus Penicillium subrubescens.</title>
        <authorList>
            <person name="De Vries R.P."/>
            <person name="Peng M."/>
            <person name="Dilokpimol A."/>
            <person name="Hilden K."/>
            <person name="Makela M.R."/>
            <person name="Grigoriev I."/>
            <person name="Riley R."/>
            <person name="Granchi Z."/>
        </authorList>
    </citation>
    <scope>NUCLEOTIDE SEQUENCE [LARGE SCALE GENOMIC DNA]</scope>
    <source>
        <strain evidence="1 2">CBS 132785</strain>
    </source>
</reference>
<comment type="caution">
    <text evidence="1">The sequence shown here is derived from an EMBL/GenBank/DDBJ whole genome shotgun (WGS) entry which is preliminary data.</text>
</comment>
<dbReference type="EMBL" id="MNBE01000582">
    <property type="protein sequence ID" value="OKP07498.1"/>
    <property type="molecule type" value="Genomic_DNA"/>
</dbReference>
<sequence length="86" mass="9987">MVFEGRITTKSPPPELALNLLRANKQIHDEARSVLYSQNTDDDDGFVDNDVKFDGEYEVDDDSDFWRRPADLRAETRSRRGIRKKS</sequence>
<keyword evidence="2" id="KW-1185">Reference proteome</keyword>
<name>A0A1Q5U4U0_9EURO</name>
<accession>A0A1Q5U4U0</accession>
<organism evidence="1 2">
    <name type="scientific">Penicillium subrubescens</name>
    <dbReference type="NCBI Taxonomy" id="1316194"/>
    <lineage>
        <taxon>Eukaryota</taxon>
        <taxon>Fungi</taxon>
        <taxon>Dikarya</taxon>
        <taxon>Ascomycota</taxon>
        <taxon>Pezizomycotina</taxon>
        <taxon>Eurotiomycetes</taxon>
        <taxon>Eurotiomycetidae</taxon>
        <taxon>Eurotiales</taxon>
        <taxon>Aspergillaceae</taxon>
        <taxon>Penicillium</taxon>
    </lineage>
</organism>
<dbReference type="AlphaFoldDB" id="A0A1Q5U4U0"/>
<evidence type="ECO:0000313" key="2">
    <source>
        <dbReference type="Proteomes" id="UP000186955"/>
    </source>
</evidence>
<evidence type="ECO:0000313" key="1">
    <source>
        <dbReference type="EMBL" id="OKP07498.1"/>
    </source>
</evidence>
<gene>
    <name evidence="1" type="ORF">PENSUB_6087</name>
</gene>
<proteinExistence type="predicted"/>
<protein>
    <submittedName>
        <fullName evidence="1">Uncharacterized protein</fullName>
    </submittedName>
</protein>
<dbReference type="Proteomes" id="UP000186955">
    <property type="component" value="Unassembled WGS sequence"/>
</dbReference>